<name>Q10LQ0_ORYSJ</name>
<organism evidence="2">
    <name type="scientific">Oryza sativa subsp. japonica</name>
    <name type="common">Rice</name>
    <dbReference type="NCBI Taxonomy" id="39947"/>
    <lineage>
        <taxon>Eukaryota</taxon>
        <taxon>Viridiplantae</taxon>
        <taxon>Streptophyta</taxon>
        <taxon>Embryophyta</taxon>
        <taxon>Tracheophyta</taxon>
        <taxon>Spermatophyta</taxon>
        <taxon>Magnoliopsida</taxon>
        <taxon>Liliopsida</taxon>
        <taxon>Poales</taxon>
        <taxon>Poaceae</taxon>
        <taxon>BOP clade</taxon>
        <taxon>Oryzoideae</taxon>
        <taxon>Oryzeae</taxon>
        <taxon>Oryzinae</taxon>
        <taxon>Oryza</taxon>
        <taxon>Oryza sativa</taxon>
    </lineage>
</organism>
<keyword evidence="1" id="KW-0732">Signal</keyword>
<feature type="signal peptide" evidence="1">
    <location>
        <begin position="1"/>
        <end position="23"/>
    </location>
</feature>
<evidence type="ECO:0000256" key="1">
    <source>
        <dbReference type="SAM" id="SignalP"/>
    </source>
</evidence>
<dbReference type="EMBL" id="DP000009">
    <property type="protein sequence ID" value="ABF95848.1"/>
    <property type="molecule type" value="Genomic_DNA"/>
</dbReference>
<gene>
    <name evidence="2" type="ordered locus">LOC_Os03g22070</name>
</gene>
<evidence type="ECO:0000313" key="2">
    <source>
        <dbReference type="EMBL" id="ABF95848.1"/>
    </source>
</evidence>
<reference evidence="2" key="1">
    <citation type="journal article" date="2005" name="Genome Res.">
        <title>Sequence, annotation, and analysis of synteny between rice chromosome 3 and diverged grass species.</title>
        <authorList>
            <consortium name="Rice Chromosome 3 Sequencing Consortium"/>
            <person name="Buell C.R."/>
            <person name="Yuan Q."/>
            <person name="Ouyang S."/>
            <person name="Liu J."/>
            <person name="Zhu W."/>
            <person name="Wang A."/>
            <person name="Maiti R."/>
            <person name="Haas B."/>
            <person name="Wortman J."/>
            <person name="Pertea M."/>
            <person name="Jones K.M."/>
            <person name="Kim M."/>
            <person name="Overton L."/>
            <person name="Tsitrin T."/>
            <person name="Fadrosh D."/>
            <person name="Bera J."/>
            <person name="Weaver B."/>
            <person name="Jin S."/>
            <person name="Johri S."/>
            <person name="Reardon M."/>
            <person name="Webb K."/>
            <person name="Hill J."/>
            <person name="Moffat K."/>
            <person name="Tallon L."/>
            <person name="Van Aken S."/>
            <person name="Lewis M."/>
            <person name="Utterback T."/>
            <person name="Feldblyum T."/>
            <person name="Zismann V."/>
            <person name="Iobst S."/>
            <person name="Hsiao J."/>
            <person name="de Vazeille A.R."/>
            <person name="Salzberg S.L."/>
            <person name="White O."/>
            <person name="Fraser C."/>
            <person name="Yu Y."/>
            <person name="Kim H."/>
            <person name="Rambo T."/>
            <person name="Currie J."/>
            <person name="Collura K."/>
            <person name="Kernodle-Thompson S."/>
            <person name="Wei F."/>
            <person name="Kudrna K."/>
            <person name="Ammiraju J.S."/>
            <person name="Luo M."/>
            <person name="Goicoechea J.L."/>
            <person name="Wing R.A."/>
            <person name="Henry D."/>
            <person name="Oates R."/>
            <person name="Palmer M."/>
            <person name="Pries G."/>
            <person name="Saski C."/>
            <person name="Simmons J."/>
            <person name="Soderlund C."/>
            <person name="Nelson W."/>
            <person name="de la Bastide M."/>
            <person name="Spiegel L."/>
            <person name="Nascimento L."/>
            <person name="Huang E."/>
            <person name="Preston R."/>
            <person name="Zutavern T."/>
            <person name="Palmer L."/>
            <person name="O'Shaughnessy A."/>
            <person name="Dike S."/>
            <person name="McCombie W.R."/>
            <person name="Minx P."/>
            <person name="Cordum H."/>
            <person name="Wilson R."/>
            <person name="Jin W."/>
            <person name="Lee H.R."/>
            <person name="Jiang J."/>
            <person name="Jackson S."/>
        </authorList>
    </citation>
    <scope>NUCLEOTIDE SEQUENCE [LARGE SCALE GENOMIC DNA]</scope>
</reference>
<proteinExistence type="predicted"/>
<feature type="chain" id="PRO_5004179700" evidence="1">
    <location>
        <begin position="24"/>
        <end position="76"/>
    </location>
</feature>
<dbReference type="AlphaFoldDB" id="Q10LQ0"/>
<sequence>MEDLLAAAAAPVLAIVGVGAACADEESRGGGKHAEARTQLRGLDKAGLDGGGGARLLLLQHHLVQLSPRRAGSFSL</sequence>
<protein>
    <submittedName>
        <fullName evidence="2">Uncharacterized protein</fullName>
    </submittedName>
</protein>
<accession>Q10LQ0</accession>
<reference evidence="2" key="2">
    <citation type="submission" date="2006-06" db="EMBL/GenBank/DDBJ databases">
        <authorList>
            <person name="Buell R."/>
            <person name="Wing R.A."/>
            <person name="McCombie W.A."/>
            <person name="Ouyang S."/>
        </authorList>
    </citation>
    <scope>NUCLEOTIDE SEQUENCE</scope>
</reference>